<sequence>MGGSAAHRAAPFIIGILALCLVGAAQASGQGLKPSRVHFVDRVGNNALFRGNEPLGNGSSETFAYDALIEEITKKAYLEANWSMEGPIYLVDMSFEYIEHSDIKAEENFFNENTHLGRYIKYPIFGAPFPPWVVGEKMVKYLANGPIWVADELPKRMGALRSLLETADNGGGNVVVYGHCEAGCDRTGEFMAAYYMQYKNMTVQEAWEHDTSDCGREPYHLNEFAIGWYCEYLKLNGLGDHLEECTITR</sequence>
<dbReference type="PROSITE" id="PS50056">
    <property type="entry name" value="TYR_PHOSPHATASE_2"/>
    <property type="match status" value="1"/>
</dbReference>
<dbReference type="InterPro" id="IPR029021">
    <property type="entry name" value="Prot-tyrosine_phosphatase-like"/>
</dbReference>
<dbReference type="PANTHER" id="PTHR38745">
    <property type="entry name" value="PHOSPHATASE, PUTATIVE-RELATED"/>
    <property type="match status" value="1"/>
</dbReference>
<protein>
    <submittedName>
        <fullName evidence="3">Dual specificity phosphatase</fullName>
    </submittedName>
</protein>
<dbReference type="CDD" id="cd14494">
    <property type="entry name" value="PTP_DSP_cys"/>
    <property type="match status" value="1"/>
</dbReference>
<evidence type="ECO:0000313" key="4">
    <source>
        <dbReference type="Proteomes" id="UP001472866"/>
    </source>
</evidence>
<keyword evidence="1" id="KW-0732">Signal</keyword>
<evidence type="ECO:0000259" key="2">
    <source>
        <dbReference type="PROSITE" id="PS50056"/>
    </source>
</evidence>
<dbReference type="EMBL" id="CP151510">
    <property type="protein sequence ID" value="WZN64602.1"/>
    <property type="molecule type" value="Genomic_DNA"/>
</dbReference>
<feature type="chain" id="PRO_5043455658" evidence="1">
    <location>
        <begin position="28"/>
        <end position="249"/>
    </location>
</feature>
<feature type="signal peptide" evidence="1">
    <location>
        <begin position="1"/>
        <end position="27"/>
    </location>
</feature>
<dbReference type="Gene3D" id="3.90.190.10">
    <property type="entry name" value="Protein tyrosine phosphatase superfamily"/>
    <property type="match status" value="1"/>
</dbReference>
<dbReference type="InterPro" id="IPR000340">
    <property type="entry name" value="Dual-sp_phosphatase_cat-dom"/>
</dbReference>
<evidence type="ECO:0000313" key="3">
    <source>
        <dbReference type="EMBL" id="WZN64602.1"/>
    </source>
</evidence>
<proteinExistence type="predicted"/>
<keyword evidence="4" id="KW-1185">Reference proteome</keyword>
<name>A0AAX4PED0_9CHLO</name>
<dbReference type="SUPFAM" id="SSF52799">
    <property type="entry name" value="(Phosphotyrosine protein) phosphatases II"/>
    <property type="match status" value="1"/>
</dbReference>
<evidence type="ECO:0000256" key="1">
    <source>
        <dbReference type="SAM" id="SignalP"/>
    </source>
</evidence>
<accession>A0AAX4PED0</accession>
<organism evidence="3 4">
    <name type="scientific">Chloropicon roscoffensis</name>
    <dbReference type="NCBI Taxonomy" id="1461544"/>
    <lineage>
        <taxon>Eukaryota</taxon>
        <taxon>Viridiplantae</taxon>
        <taxon>Chlorophyta</taxon>
        <taxon>Chloropicophyceae</taxon>
        <taxon>Chloropicales</taxon>
        <taxon>Chloropicaceae</taxon>
        <taxon>Chloropicon</taxon>
    </lineage>
</organism>
<dbReference type="GO" id="GO:0016787">
    <property type="term" value="F:hydrolase activity"/>
    <property type="evidence" value="ECO:0007669"/>
    <property type="project" value="UniProtKB-ARBA"/>
</dbReference>
<dbReference type="PANTHER" id="PTHR38745:SF2">
    <property type="entry name" value="TYROSINE SPECIFIC PROTEIN PHOSPHATASES DOMAIN-CONTAINING PROTEIN"/>
    <property type="match status" value="1"/>
</dbReference>
<dbReference type="InterPro" id="IPR000387">
    <property type="entry name" value="Tyr_Pase_dom"/>
</dbReference>
<gene>
    <name evidence="3" type="ORF">HKI87_10g61590</name>
</gene>
<dbReference type="AlphaFoldDB" id="A0AAX4PED0"/>
<dbReference type="Proteomes" id="UP001472866">
    <property type="component" value="Chromosome 10"/>
</dbReference>
<reference evidence="3 4" key="1">
    <citation type="submission" date="2024-03" db="EMBL/GenBank/DDBJ databases">
        <title>Complete genome sequence of the green alga Chloropicon roscoffensis RCC1871.</title>
        <authorList>
            <person name="Lemieux C."/>
            <person name="Pombert J.-F."/>
            <person name="Otis C."/>
            <person name="Turmel M."/>
        </authorList>
    </citation>
    <scope>NUCLEOTIDE SEQUENCE [LARGE SCALE GENOMIC DNA]</scope>
    <source>
        <strain evidence="3 4">RCC1871</strain>
    </source>
</reference>
<feature type="domain" description="Tyrosine specific protein phosphatases" evidence="2">
    <location>
        <begin position="154"/>
        <end position="206"/>
    </location>
</feature>
<dbReference type="Pfam" id="PF00782">
    <property type="entry name" value="DSPc"/>
    <property type="match status" value="1"/>
</dbReference>